<protein>
    <submittedName>
        <fullName evidence="2">Uncharacterized protein</fullName>
    </submittedName>
</protein>
<organism evidence="2 3">
    <name type="scientific">Triticum aestivum</name>
    <name type="common">Wheat</name>
    <dbReference type="NCBI Taxonomy" id="4565"/>
    <lineage>
        <taxon>Eukaryota</taxon>
        <taxon>Viridiplantae</taxon>
        <taxon>Streptophyta</taxon>
        <taxon>Embryophyta</taxon>
        <taxon>Tracheophyta</taxon>
        <taxon>Spermatophyta</taxon>
        <taxon>Magnoliopsida</taxon>
        <taxon>Liliopsida</taxon>
        <taxon>Poales</taxon>
        <taxon>Poaceae</taxon>
        <taxon>BOP clade</taxon>
        <taxon>Pooideae</taxon>
        <taxon>Triticodae</taxon>
        <taxon>Triticeae</taxon>
        <taxon>Triticinae</taxon>
        <taxon>Triticum</taxon>
    </lineage>
</organism>
<feature type="region of interest" description="Disordered" evidence="1">
    <location>
        <begin position="278"/>
        <end position="302"/>
    </location>
</feature>
<accession>A0A7H4LIW4</accession>
<dbReference type="PANTHER" id="PTHR34112">
    <property type="entry name" value="C-JUN-AMINO-TERMINAL KINASE-INTERACTING PROTEIN"/>
    <property type="match status" value="1"/>
</dbReference>
<feature type="compositionally biased region" description="Polar residues" evidence="1">
    <location>
        <begin position="376"/>
        <end position="388"/>
    </location>
</feature>
<evidence type="ECO:0000313" key="2">
    <source>
        <dbReference type="EMBL" id="SPT18552.1"/>
    </source>
</evidence>
<proteinExistence type="predicted"/>
<sequence length="664" mass="71692">MAGSRGCYTDSVCHMSPTRNFTPCSSPRSASFAREYSRISQNHVLRNSWRGAEASCAAYSSRYKKFVEDSILLLFSSVDVLHFAKKLLFDALGDQDRGASSRNRSTVRDRERSSQQSSSRRGSGPSVSRRHDRDGTVKSRGYASFGRSNRDRVCEKDSDFHDWESRLGLPDGPLRDGFGSFSSCRPESDRLSRVRPKLDTSTRTAGVSLENGNLSRKDAAGISFEREFPHLSSEDNDGKQDIGRVPSPGISTPLQSIPLVTAPDGWNSVLAEVPGLSEPSNNYVPSGLSHAGSGRQPEVSSCGTALSMAETVMQAPLKVSTTPQLSVDAQKIEERTMRLRPLTPSSNKTSISSLSDKLKIRGARAGDSNGPVKTAPQLSTQPSNSSVRTPVKSEPVKPSQSGSFQVLTREQNGAANTAKDCSSNPVSPVLGQSSSVEPLERSNVNHKLKGVVNGLPLPVQQGSSGERKSIAKSKHKFFELLRSKSLNGSSAGIESSSSLADEQKNPSVDLSLFNSGIKCIETGSSSCEDANSCDGSQRHLSDNEEIKPPSEPHDAFYEGLHEIVADNKDANSSSDPVDAEDEAKASLSIIPTDTTDVSARSDSRYDEALLLSEPIVAGQEESYPTEEEPSPEEMAFLKSLGWKQDEVVPPLKQEEIADCCQQNA</sequence>
<feature type="compositionally biased region" description="Polar residues" evidence="1">
    <location>
        <begin position="343"/>
        <end position="355"/>
    </location>
</feature>
<feature type="compositionally biased region" description="Basic and acidic residues" evidence="1">
    <location>
        <begin position="186"/>
        <end position="199"/>
    </location>
</feature>
<dbReference type="Proteomes" id="UP000280104">
    <property type="component" value="Chromosome II"/>
</dbReference>
<feature type="region of interest" description="Disordered" evidence="1">
    <location>
        <begin position="95"/>
        <end position="144"/>
    </location>
</feature>
<name>A0A7H4LIW4_WHEAT</name>
<feature type="region of interest" description="Disordered" evidence="1">
    <location>
        <begin position="175"/>
        <end position="199"/>
    </location>
</feature>
<feature type="region of interest" description="Disordered" evidence="1">
    <location>
        <begin position="319"/>
        <end position="438"/>
    </location>
</feature>
<dbReference type="EMBL" id="LS480641">
    <property type="protein sequence ID" value="SPT18552.1"/>
    <property type="molecule type" value="Genomic_DNA"/>
</dbReference>
<feature type="compositionally biased region" description="Low complexity" evidence="1">
    <location>
        <begin position="114"/>
        <end position="127"/>
    </location>
</feature>
<dbReference type="PANTHER" id="PTHR34112:SF13">
    <property type="entry name" value="OS04G0448200 PROTEIN"/>
    <property type="match status" value="1"/>
</dbReference>
<evidence type="ECO:0000256" key="1">
    <source>
        <dbReference type="SAM" id="MobiDB-lite"/>
    </source>
</evidence>
<feature type="region of interest" description="Disordered" evidence="1">
    <location>
        <begin position="568"/>
        <end position="590"/>
    </location>
</feature>
<gene>
    <name evidence="2" type="ORF">CAMPLR22A2D_LOCUS3164</name>
</gene>
<feature type="compositionally biased region" description="Polar residues" evidence="1">
    <location>
        <begin position="398"/>
        <end position="436"/>
    </location>
</feature>
<evidence type="ECO:0000313" key="3">
    <source>
        <dbReference type="Proteomes" id="UP000280104"/>
    </source>
</evidence>
<reference evidence="2 3" key="1">
    <citation type="submission" date="2018-05" db="EMBL/GenBank/DDBJ databases">
        <authorList>
            <person name="Thind KAUR A."/>
        </authorList>
    </citation>
    <scope>NUCLEOTIDE SEQUENCE [LARGE SCALE GENOMIC DNA]</scope>
</reference>
<feature type="compositionally biased region" description="Basic and acidic residues" evidence="1">
    <location>
        <begin position="536"/>
        <end position="551"/>
    </location>
</feature>
<feature type="region of interest" description="Disordered" evidence="1">
    <location>
        <begin position="528"/>
        <end position="551"/>
    </location>
</feature>
<dbReference type="AlphaFoldDB" id="A0A7H4LIW4"/>
<feature type="region of interest" description="Disordered" evidence="1">
    <location>
        <begin position="611"/>
        <end position="634"/>
    </location>
</feature>